<dbReference type="EMBL" id="FUEG01000004">
    <property type="protein sequence ID" value="SJL04122.1"/>
    <property type="molecule type" value="Genomic_DNA"/>
</dbReference>
<dbReference type="AlphaFoldDB" id="A0A284R614"/>
<protein>
    <submittedName>
        <fullName evidence="1">Uncharacterized protein</fullName>
    </submittedName>
</protein>
<sequence length="95" mass="10568">MNAHISRCTKRWRSNQCDASQQRLLLNVPTLVLVAFISTTYITDGFRPSAHGLLRKSVMGRAISRPQGPALIISDIRLPPYTLLVHGTDAMSLHD</sequence>
<name>A0A284R614_ARMOS</name>
<gene>
    <name evidence="1" type="ORF">ARMOST_07482</name>
</gene>
<organism evidence="1 2">
    <name type="scientific">Armillaria ostoyae</name>
    <name type="common">Armillaria root rot fungus</name>
    <dbReference type="NCBI Taxonomy" id="47428"/>
    <lineage>
        <taxon>Eukaryota</taxon>
        <taxon>Fungi</taxon>
        <taxon>Dikarya</taxon>
        <taxon>Basidiomycota</taxon>
        <taxon>Agaricomycotina</taxon>
        <taxon>Agaricomycetes</taxon>
        <taxon>Agaricomycetidae</taxon>
        <taxon>Agaricales</taxon>
        <taxon>Marasmiineae</taxon>
        <taxon>Physalacriaceae</taxon>
        <taxon>Armillaria</taxon>
    </lineage>
</organism>
<evidence type="ECO:0000313" key="1">
    <source>
        <dbReference type="EMBL" id="SJL04122.1"/>
    </source>
</evidence>
<evidence type="ECO:0000313" key="2">
    <source>
        <dbReference type="Proteomes" id="UP000219338"/>
    </source>
</evidence>
<keyword evidence="2" id="KW-1185">Reference proteome</keyword>
<dbReference type="Proteomes" id="UP000219338">
    <property type="component" value="Unassembled WGS sequence"/>
</dbReference>
<proteinExistence type="predicted"/>
<accession>A0A284R614</accession>
<reference evidence="2" key="1">
    <citation type="journal article" date="2017" name="Nat. Ecol. Evol.">
        <title>Genome expansion and lineage-specific genetic innovations in the forest pathogenic fungi Armillaria.</title>
        <authorList>
            <person name="Sipos G."/>
            <person name="Prasanna A.N."/>
            <person name="Walter M.C."/>
            <person name="O'Connor E."/>
            <person name="Balint B."/>
            <person name="Krizsan K."/>
            <person name="Kiss B."/>
            <person name="Hess J."/>
            <person name="Varga T."/>
            <person name="Slot J."/>
            <person name="Riley R."/>
            <person name="Boka B."/>
            <person name="Rigling D."/>
            <person name="Barry K."/>
            <person name="Lee J."/>
            <person name="Mihaltcheva S."/>
            <person name="LaButti K."/>
            <person name="Lipzen A."/>
            <person name="Waldron R."/>
            <person name="Moloney N.M."/>
            <person name="Sperisen C."/>
            <person name="Kredics L."/>
            <person name="Vagvoelgyi C."/>
            <person name="Patrignani A."/>
            <person name="Fitzpatrick D."/>
            <person name="Nagy I."/>
            <person name="Doyle S."/>
            <person name="Anderson J.B."/>
            <person name="Grigoriev I.V."/>
            <person name="Gueldener U."/>
            <person name="Muensterkoetter M."/>
            <person name="Nagy L.G."/>
        </authorList>
    </citation>
    <scope>NUCLEOTIDE SEQUENCE [LARGE SCALE GENOMIC DNA]</scope>
    <source>
        <strain evidence="2">C18/9</strain>
    </source>
</reference>